<dbReference type="SUPFAM" id="SSF47391">
    <property type="entry name" value="Dimerization-anchoring domain of cAMP-dependent PK regulatory subunit"/>
    <property type="match status" value="1"/>
</dbReference>
<organism evidence="1">
    <name type="scientific">Spongospora subterranea</name>
    <dbReference type="NCBI Taxonomy" id="70186"/>
    <lineage>
        <taxon>Eukaryota</taxon>
        <taxon>Sar</taxon>
        <taxon>Rhizaria</taxon>
        <taxon>Endomyxa</taxon>
        <taxon>Phytomyxea</taxon>
        <taxon>Plasmodiophorida</taxon>
        <taxon>Plasmodiophoridae</taxon>
        <taxon>Spongospora</taxon>
    </lineage>
</organism>
<protein>
    <recommendedName>
        <fullName evidence="2">RIIa domain-containing protein</fullName>
    </recommendedName>
</protein>
<evidence type="ECO:0000313" key="1">
    <source>
        <dbReference type="EMBL" id="CRZ05064.1"/>
    </source>
</evidence>
<evidence type="ECO:0008006" key="2">
    <source>
        <dbReference type="Google" id="ProtNLM"/>
    </source>
</evidence>
<accession>A0A0H5R9G8</accession>
<dbReference type="Gene3D" id="1.20.890.10">
    <property type="entry name" value="cAMP-dependent protein kinase regulatory subunit, dimerization-anchoring domain"/>
    <property type="match status" value="1"/>
</dbReference>
<dbReference type="AlphaFoldDB" id="A0A0H5R9G8"/>
<sequence>MVEESASRPDIDRYLETTGLDVYIQDALILVLENRPEDPIRFLVEYFQTCEKPGTPLSRAYRYLTMTPRTRPAFMYNLVSAFTILNTAKSQLTFREKSTLINNAMRVRWVSTLRIAW</sequence>
<reference evidence="1" key="1">
    <citation type="submission" date="2015-04" db="EMBL/GenBank/DDBJ databases">
        <title>The genome sequence of the plant pathogenic Rhizarian Plasmodiophora brassicae reveals insights in its biotrophic life cycle and the origin of chitin synthesis.</title>
        <authorList>
            <person name="Schwelm A."/>
            <person name="Fogelqvist J."/>
            <person name="Knaust A."/>
            <person name="Julke S."/>
            <person name="Lilja T."/>
            <person name="Dhandapani V."/>
            <person name="Bonilla-Rosso G."/>
            <person name="Karlsson M."/>
            <person name="Shevchenko A."/>
            <person name="Choi S.R."/>
            <person name="Kim H.G."/>
            <person name="Park J.Y."/>
            <person name="Lim Y.P."/>
            <person name="Ludwig-Muller J."/>
            <person name="Dixelius C."/>
        </authorList>
    </citation>
    <scope>NUCLEOTIDE SEQUENCE</scope>
    <source>
        <tissue evidence="1">Potato root galls</tissue>
    </source>
</reference>
<dbReference type="EMBL" id="HACM01004622">
    <property type="protein sequence ID" value="CRZ05064.1"/>
    <property type="molecule type" value="Transcribed_RNA"/>
</dbReference>
<proteinExistence type="predicted"/>
<name>A0A0H5R9G8_9EUKA</name>